<keyword evidence="3" id="KW-1185">Reference proteome</keyword>
<keyword evidence="1" id="KW-0472">Membrane</keyword>
<comment type="caution">
    <text evidence="2">The sequence shown here is derived from an EMBL/GenBank/DDBJ whole genome shotgun (WGS) entry which is preliminary data.</text>
</comment>
<dbReference type="RefSeq" id="WP_182837958.1">
    <property type="nucleotide sequence ID" value="NZ_BAAABQ010000039.1"/>
</dbReference>
<dbReference type="Pfam" id="PF06897">
    <property type="entry name" value="DUF1269"/>
    <property type="match status" value="1"/>
</dbReference>
<feature type="transmembrane region" description="Helical" evidence="1">
    <location>
        <begin position="82"/>
        <end position="100"/>
    </location>
</feature>
<evidence type="ECO:0000313" key="3">
    <source>
        <dbReference type="Proteomes" id="UP000517916"/>
    </source>
</evidence>
<gene>
    <name evidence="2" type="ORF">BC739_003904</name>
</gene>
<feature type="transmembrane region" description="Helical" evidence="1">
    <location>
        <begin position="53"/>
        <end position="76"/>
    </location>
</feature>
<organism evidence="2 3">
    <name type="scientific">Kutzneria viridogrisea</name>
    <dbReference type="NCBI Taxonomy" id="47990"/>
    <lineage>
        <taxon>Bacteria</taxon>
        <taxon>Bacillati</taxon>
        <taxon>Actinomycetota</taxon>
        <taxon>Actinomycetes</taxon>
        <taxon>Pseudonocardiales</taxon>
        <taxon>Pseudonocardiaceae</taxon>
        <taxon>Kutzneria</taxon>
    </lineage>
</organism>
<reference evidence="2 3" key="1">
    <citation type="submission" date="2020-08" db="EMBL/GenBank/DDBJ databases">
        <title>Genomic Encyclopedia of Archaeal and Bacterial Type Strains, Phase II (KMG-II): from individual species to whole genera.</title>
        <authorList>
            <person name="Goeker M."/>
        </authorList>
    </citation>
    <scope>NUCLEOTIDE SEQUENCE [LARGE SCALE GENOMIC DNA]</scope>
    <source>
        <strain evidence="2 3">DSM 43850</strain>
    </source>
</reference>
<dbReference type="EMBL" id="JACJID010000003">
    <property type="protein sequence ID" value="MBA8926698.1"/>
    <property type="molecule type" value="Genomic_DNA"/>
</dbReference>
<dbReference type="InterPro" id="IPR009200">
    <property type="entry name" value="DUF1269_membrane"/>
</dbReference>
<name>A0ABR6BIJ4_9PSEU</name>
<evidence type="ECO:0000256" key="1">
    <source>
        <dbReference type="SAM" id="Phobius"/>
    </source>
</evidence>
<keyword evidence="1" id="KW-0812">Transmembrane</keyword>
<protein>
    <submittedName>
        <fullName evidence="2">Membrane protein</fullName>
    </submittedName>
</protein>
<accession>A0ABR6BIJ4</accession>
<proteinExistence type="predicted"/>
<keyword evidence="1" id="KW-1133">Transmembrane helix</keyword>
<evidence type="ECO:0000313" key="2">
    <source>
        <dbReference type="EMBL" id="MBA8926698.1"/>
    </source>
</evidence>
<sequence length="177" mass="18723">METLTIWQFDTAEGASQAAQTLRSVERDKLITVRDAATVSWPSERKTPKTTQLHNLAGSGALGGAFWGMLFGLIFFVPLLGAAIGATAGALGGALSNVGIDRELIQRIRDRVTPGTSALFVLSSNAVLDKVGAAFAGQQKPELLFTNLSSEHEAALREVFGEHEPTPAADEQPASHP</sequence>
<dbReference type="Proteomes" id="UP000517916">
    <property type="component" value="Unassembled WGS sequence"/>
</dbReference>